<dbReference type="InterPro" id="IPR000160">
    <property type="entry name" value="GGDEF_dom"/>
</dbReference>
<feature type="transmembrane region" description="Helical" evidence="1">
    <location>
        <begin position="121"/>
        <end position="139"/>
    </location>
</feature>
<dbReference type="PROSITE" id="PS50887">
    <property type="entry name" value="GGDEF"/>
    <property type="match status" value="1"/>
</dbReference>
<dbReference type="AlphaFoldDB" id="A0A9X8Y796"/>
<dbReference type="InterPro" id="IPR043128">
    <property type="entry name" value="Rev_trsase/Diguanyl_cyclase"/>
</dbReference>
<dbReference type="Proteomes" id="UP000294682">
    <property type="component" value="Unassembled WGS sequence"/>
</dbReference>
<dbReference type="Pfam" id="PF00990">
    <property type="entry name" value="GGDEF"/>
    <property type="match status" value="1"/>
</dbReference>
<protein>
    <submittedName>
        <fullName evidence="3">Diguanylate cyclase (GGDEF)-like protein</fullName>
    </submittedName>
</protein>
<dbReference type="RefSeq" id="WP_132085167.1">
    <property type="nucleotide sequence ID" value="NZ_SLUK01000013.1"/>
</dbReference>
<accession>A0A9X8Y796</accession>
<sequence length="370" mass="41562">MQLAVYLAVVFEIIFVNLLTADSCSKRRYSGAITALSLAGFSIVLVAAAMLLLGLLPFFGNGNGLFVFLGFLYLLPLYKLYEGPLRRCIIVMCCAWIYTLSAFAVSVHLSKALHPGEGFENVALLVQSVIFLLLTPRFLRFVRRRFLPVLEGMEQSTSLNLLKTSICWFVTIFCIHFAFVFPQYMVLRLLALVVTAYNALLCYRLLDTTVSGAQRIRSLQRTVYSDSLTGLRNRLCLYRDAEALLRDKRPFCFLYLDLDRFKTVNDQYGHLVGDEYLIAFSKAAQTALGEDGTLYRIAGDEFSALCPFGEPEALARRLAQVSPSLGRKPFLGVSVGCARYPEDSGSLDALIGQADSDMYRRKRLKYPEEK</sequence>
<feature type="domain" description="GGDEF" evidence="2">
    <location>
        <begin position="249"/>
        <end position="370"/>
    </location>
</feature>
<evidence type="ECO:0000313" key="4">
    <source>
        <dbReference type="Proteomes" id="UP000294682"/>
    </source>
</evidence>
<evidence type="ECO:0000256" key="1">
    <source>
        <dbReference type="SAM" id="Phobius"/>
    </source>
</evidence>
<feature type="transmembrane region" description="Helical" evidence="1">
    <location>
        <begin position="65"/>
        <end position="81"/>
    </location>
</feature>
<name>A0A9X8Y796_9FIRM</name>
<proteinExistence type="predicted"/>
<feature type="transmembrane region" description="Helical" evidence="1">
    <location>
        <begin position="88"/>
        <end position="109"/>
    </location>
</feature>
<dbReference type="CDD" id="cd01949">
    <property type="entry name" value="GGDEF"/>
    <property type="match status" value="1"/>
</dbReference>
<comment type="caution">
    <text evidence="3">The sequence shown here is derived from an EMBL/GenBank/DDBJ whole genome shotgun (WGS) entry which is preliminary data.</text>
</comment>
<dbReference type="NCBIfam" id="TIGR00254">
    <property type="entry name" value="GGDEF"/>
    <property type="match status" value="1"/>
</dbReference>
<dbReference type="SMART" id="SM00267">
    <property type="entry name" value="GGDEF"/>
    <property type="match status" value="1"/>
</dbReference>
<dbReference type="PANTHER" id="PTHR44757">
    <property type="entry name" value="DIGUANYLATE CYCLASE DGCP"/>
    <property type="match status" value="1"/>
</dbReference>
<keyword evidence="1" id="KW-0472">Membrane</keyword>
<dbReference type="EMBL" id="SLUK01000013">
    <property type="protein sequence ID" value="TCL41561.1"/>
    <property type="molecule type" value="Genomic_DNA"/>
</dbReference>
<dbReference type="SUPFAM" id="SSF55073">
    <property type="entry name" value="Nucleotide cyclase"/>
    <property type="match status" value="1"/>
</dbReference>
<feature type="transmembrane region" description="Helical" evidence="1">
    <location>
        <begin position="36"/>
        <end position="59"/>
    </location>
</feature>
<feature type="transmembrane region" description="Helical" evidence="1">
    <location>
        <begin position="6"/>
        <end position="24"/>
    </location>
</feature>
<evidence type="ECO:0000313" key="3">
    <source>
        <dbReference type="EMBL" id="TCL41561.1"/>
    </source>
</evidence>
<gene>
    <name evidence="3" type="ORF">EDD78_11335</name>
</gene>
<keyword evidence="1" id="KW-0812">Transmembrane</keyword>
<reference evidence="3 4" key="1">
    <citation type="submission" date="2019-03" db="EMBL/GenBank/DDBJ databases">
        <title>Genomic Encyclopedia of Type Strains, Phase IV (KMG-IV): sequencing the most valuable type-strain genomes for metagenomic binning, comparative biology and taxonomic classification.</title>
        <authorList>
            <person name="Goeker M."/>
        </authorList>
    </citation>
    <scope>NUCLEOTIDE SEQUENCE [LARGE SCALE GENOMIC DNA]</scope>
    <source>
        <strain evidence="3 4">DSM 100433</strain>
    </source>
</reference>
<organism evidence="3 4">
    <name type="scientific">Harryflintia acetispora</name>
    <dbReference type="NCBI Taxonomy" id="1849041"/>
    <lineage>
        <taxon>Bacteria</taxon>
        <taxon>Bacillati</taxon>
        <taxon>Bacillota</taxon>
        <taxon>Clostridia</taxon>
        <taxon>Eubacteriales</taxon>
        <taxon>Oscillospiraceae</taxon>
        <taxon>Harryflintia</taxon>
    </lineage>
</organism>
<dbReference type="InterPro" id="IPR052155">
    <property type="entry name" value="Biofilm_reg_signaling"/>
</dbReference>
<feature type="transmembrane region" description="Helical" evidence="1">
    <location>
        <begin position="160"/>
        <end position="179"/>
    </location>
</feature>
<keyword evidence="4" id="KW-1185">Reference proteome</keyword>
<keyword evidence="1" id="KW-1133">Transmembrane helix</keyword>
<feature type="transmembrane region" description="Helical" evidence="1">
    <location>
        <begin position="185"/>
        <end position="206"/>
    </location>
</feature>
<dbReference type="PANTHER" id="PTHR44757:SF2">
    <property type="entry name" value="BIOFILM ARCHITECTURE MAINTENANCE PROTEIN MBAA"/>
    <property type="match status" value="1"/>
</dbReference>
<dbReference type="InterPro" id="IPR029787">
    <property type="entry name" value="Nucleotide_cyclase"/>
</dbReference>
<evidence type="ECO:0000259" key="2">
    <source>
        <dbReference type="PROSITE" id="PS50887"/>
    </source>
</evidence>
<dbReference type="Gene3D" id="3.30.70.270">
    <property type="match status" value="1"/>
</dbReference>